<dbReference type="STRING" id="33114.A0A2G2W568"/>
<sequence>MNDLMTKSFFSYVELKKQAHLDLDTERDLEMGQLSCTDVDNLSNFFHEIKAVKADYPLWLVSTIRELKMPLFLTLWFVQTLSDPKIIDRIKIELFGATTITRKIILEDGLDVVDDGSGSGSGAAVRANDAPLTVFEITNHYDYDHIGYTDFSTSSKCSTCKYQDYKVKHYGVMNAINTLTAFVKEMISKRGVIP</sequence>
<proteinExistence type="predicted"/>
<evidence type="ECO:0000313" key="2">
    <source>
        <dbReference type="Proteomes" id="UP000224567"/>
    </source>
</evidence>
<gene>
    <name evidence="1" type="ORF">CQW23_19226</name>
</gene>
<protein>
    <submittedName>
        <fullName evidence="1">Syntaxin-related protein KNOLLE</fullName>
    </submittedName>
</protein>
<name>A0A2G2W568_CAPBA</name>
<dbReference type="EMBL" id="MLFT02000008">
    <property type="protein sequence ID" value="PHT40372.1"/>
    <property type="molecule type" value="Genomic_DNA"/>
</dbReference>
<keyword evidence="2" id="KW-1185">Reference proteome</keyword>
<evidence type="ECO:0000313" key="1">
    <source>
        <dbReference type="EMBL" id="PHT40372.1"/>
    </source>
</evidence>
<dbReference type="Proteomes" id="UP000224567">
    <property type="component" value="Unassembled WGS sequence"/>
</dbReference>
<reference evidence="1 2" key="1">
    <citation type="journal article" date="2017" name="Genome Biol.">
        <title>New reference genome sequences of hot pepper reveal the massive evolution of plant disease-resistance genes by retroduplication.</title>
        <authorList>
            <person name="Kim S."/>
            <person name="Park J."/>
            <person name="Yeom S.I."/>
            <person name="Kim Y.M."/>
            <person name="Seo E."/>
            <person name="Kim K.T."/>
            <person name="Kim M.S."/>
            <person name="Lee J.M."/>
            <person name="Cheong K."/>
            <person name="Shin H.S."/>
            <person name="Kim S.B."/>
            <person name="Han K."/>
            <person name="Lee J."/>
            <person name="Park M."/>
            <person name="Lee H.A."/>
            <person name="Lee H.Y."/>
            <person name="Lee Y."/>
            <person name="Oh S."/>
            <person name="Lee J.H."/>
            <person name="Choi E."/>
            <person name="Choi E."/>
            <person name="Lee S.E."/>
            <person name="Jeon J."/>
            <person name="Kim H."/>
            <person name="Choi G."/>
            <person name="Song H."/>
            <person name="Lee J."/>
            <person name="Lee S.C."/>
            <person name="Kwon J.K."/>
            <person name="Lee H.Y."/>
            <person name="Koo N."/>
            <person name="Hong Y."/>
            <person name="Kim R.W."/>
            <person name="Kang W.H."/>
            <person name="Huh J.H."/>
            <person name="Kang B.C."/>
            <person name="Yang T.J."/>
            <person name="Lee Y.H."/>
            <person name="Bennetzen J.L."/>
            <person name="Choi D."/>
        </authorList>
    </citation>
    <scope>NUCLEOTIDE SEQUENCE [LARGE SCALE GENOMIC DNA]</scope>
    <source>
        <strain evidence="2">cv. PBC81</strain>
    </source>
</reference>
<accession>A0A2G2W568</accession>
<dbReference type="AlphaFoldDB" id="A0A2G2W568"/>
<organism evidence="1 2">
    <name type="scientific">Capsicum baccatum</name>
    <name type="common">Peruvian pepper</name>
    <dbReference type="NCBI Taxonomy" id="33114"/>
    <lineage>
        <taxon>Eukaryota</taxon>
        <taxon>Viridiplantae</taxon>
        <taxon>Streptophyta</taxon>
        <taxon>Embryophyta</taxon>
        <taxon>Tracheophyta</taxon>
        <taxon>Spermatophyta</taxon>
        <taxon>Magnoliopsida</taxon>
        <taxon>eudicotyledons</taxon>
        <taxon>Gunneridae</taxon>
        <taxon>Pentapetalae</taxon>
        <taxon>asterids</taxon>
        <taxon>lamiids</taxon>
        <taxon>Solanales</taxon>
        <taxon>Solanaceae</taxon>
        <taxon>Solanoideae</taxon>
        <taxon>Capsiceae</taxon>
        <taxon>Capsicum</taxon>
    </lineage>
</organism>
<reference evidence="2" key="2">
    <citation type="journal article" date="2017" name="J. Anim. Genet.">
        <title>Multiple reference genome sequences of hot pepper reveal the massive evolution of plant disease resistance genes by retroduplication.</title>
        <authorList>
            <person name="Kim S."/>
            <person name="Park J."/>
            <person name="Yeom S.-I."/>
            <person name="Kim Y.-M."/>
            <person name="Seo E."/>
            <person name="Kim K.-T."/>
            <person name="Kim M.-S."/>
            <person name="Lee J.M."/>
            <person name="Cheong K."/>
            <person name="Shin H.-S."/>
            <person name="Kim S.-B."/>
            <person name="Han K."/>
            <person name="Lee J."/>
            <person name="Park M."/>
            <person name="Lee H.-A."/>
            <person name="Lee H.-Y."/>
            <person name="Lee Y."/>
            <person name="Oh S."/>
            <person name="Lee J.H."/>
            <person name="Choi E."/>
            <person name="Choi E."/>
            <person name="Lee S.E."/>
            <person name="Jeon J."/>
            <person name="Kim H."/>
            <person name="Choi G."/>
            <person name="Song H."/>
            <person name="Lee J."/>
            <person name="Lee S.-C."/>
            <person name="Kwon J.-K."/>
            <person name="Lee H.-Y."/>
            <person name="Koo N."/>
            <person name="Hong Y."/>
            <person name="Kim R.W."/>
            <person name="Kang W.-H."/>
            <person name="Huh J.H."/>
            <person name="Kang B.-C."/>
            <person name="Yang T.-J."/>
            <person name="Lee Y.-H."/>
            <person name="Bennetzen J.L."/>
            <person name="Choi D."/>
        </authorList>
    </citation>
    <scope>NUCLEOTIDE SEQUENCE [LARGE SCALE GENOMIC DNA]</scope>
    <source>
        <strain evidence="2">cv. PBC81</strain>
    </source>
</reference>
<dbReference type="OrthoDB" id="1328542at2759"/>
<comment type="caution">
    <text evidence="1">The sequence shown here is derived from an EMBL/GenBank/DDBJ whole genome shotgun (WGS) entry which is preliminary data.</text>
</comment>